<dbReference type="HOGENOM" id="CLU_3154989_0_0_10"/>
<keyword evidence="2" id="KW-1185">Reference proteome</keyword>
<dbReference type="KEGG" id="rbc:BN938_0411"/>
<reference evidence="1 2" key="1">
    <citation type="journal article" date="2015" name="Genome Announc.">
        <title>Complete Genome Sequence of the Novel Leech Symbiont Mucinivorans hirudinis M3T.</title>
        <authorList>
            <person name="Nelson M.C."/>
            <person name="Bomar L."/>
            <person name="Graf J."/>
        </authorList>
    </citation>
    <scope>NUCLEOTIDE SEQUENCE [LARGE SCALE GENOMIC DNA]</scope>
    <source>
        <strain evidence="2">M3</strain>
    </source>
</reference>
<protein>
    <submittedName>
        <fullName evidence="1">Uncharacterized protein</fullName>
    </submittedName>
</protein>
<sequence length="48" mass="5365">MSEKYAYLASFGTLLTATISGSKLHILFHFTKSFYINLFALVQGASYI</sequence>
<organism evidence="1 2">
    <name type="scientific">Mucinivorans hirudinis</name>
    <dbReference type="NCBI Taxonomy" id="1433126"/>
    <lineage>
        <taxon>Bacteria</taxon>
        <taxon>Pseudomonadati</taxon>
        <taxon>Bacteroidota</taxon>
        <taxon>Bacteroidia</taxon>
        <taxon>Bacteroidales</taxon>
        <taxon>Rikenellaceae</taxon>
        <taxon>Mucinivorans</taxon>
    </lineage>
</organism>
<gene>
    <name evidence="1" type="ORF">BN938_0411</name>
</gene>
<name>A0A060R679_9BACT</name>
<evidence type="ECO:0000313" key="1">
    <source>
        <dbReference type="EMBL" id="CDN30516.1"/>
    </source>
</evidence>
<dbReference type="STRING" id="1433126.BN938_0411"/>
<dbReference type="Proteomes" id="UP000027616">
    <property type="component" value="Chromosome I"/>
</dbReference>
<evidence type="ECO:0000313" key="2">
    <source>
        <dbReference type="Proteomes" id="UP000027616"/>
    </source>
</evidence>
<dbReference type="EMBL" id="HG934468">
    <property type="protein sequence ID" value="CDN30516.1"/>
    <property type="molecule type" value="Genomic_DNA"/>
</dbReference>
<proteinExistence type="predicted"/>
<dbReference type="AlphaFoldDB" id="A0A060R679"/>
<accession>A0A060R679</accession>